<dbReference type="Pfam" id="PF01734">
    <property type="entry name" value="Patatin"/>
    <property type="match status" value="1"/>
</dbReference>
<feature type="active site" description="Nucleophile" evidence="4">
    <location>
        <position position="42"/>
    </location>
</feature>
<comment type="caution">
    <text evidence="6">The sequence shown here is derived from an EMBL/GenBank/DDBJ whole genome shotgun (WGS) entry which is preliminary data.</text>
</comment>
<dbReference type="InterPro" id="IPR016035">
    <property type="entry name" value="Acyl_Trfase/lysoPLipase"/>
</dbReference>
<protein>
    <recommendedName>
        <fullName evidence="5">PNPLA domain-containing protein</fullName>
    </recommendedName>
</protein>
<dbReference type="PANTHER" id="PTHR14226">
    <property type="entry name" value="NEUROPATHY TARGET ESTERASE/SWISS CHEESE D.MELANOGASTER"/>
    <property type="match status" value="1"/>
</dbReference>
<evidence type="ECO:0000259" key="5">
    <source>
        <dbReference type="PROSITE" id="PS51635"/>
    </source>
</evidence>
<keyword evidence="2 4" id="KW-0442">Lipid degradation</keyword>
<feature type="domain" description="PNPLA" evidence="5">
    <location>
        <begin position="9"/>
        <end position="167"/>
    </location>
</feature>
<proteinExistence type="predicted"/>
<dbReference type="GO" id="GO:0016042">
    <property type="term" value="P:lipid catabolic process"/>
    <property type="evidence" value="ECO:0007669"/>
    <property type="project" value="UniProtKB-UniRule"/>
</dbReference>
<dbReference type="InterPro" id="IPR050301">
    <property type="entry name" value="NTE"/>
</dbReference>
<evidence type="ECO:0000256" key="2">
    <source>
        <dbReference type="ARBA" id="ARBA00022963"/>
    </source>
</evidence>
<dbReference type="InterPro" id="IPR002641">
    <property type="entry name" value="PNPLA_dom"/>
</dbReference>
<keyword evidence="1 4" id="KW-0378">Hydrolase</keyword>
<gene>
    <name evidence="6" type="ORF">GCM10007384_20300</name>
</gene>
<dbReference type="CDD" id="cd07205">
    <property type="entry name" value="Pat_PNPLA6_PNPLA7_NTE1_like"/>
    <property type="match status" value="1"/>
</dbReference>
<evidence type="ECO:0000313" key="7">
    <source>
        <dbReference type="Proteomes" id="UP000601108"/>
    </source>
</evidence>
<dbReference type="AlphaFoldDB" id="A0A918JVJ9"/>
<feature type="active site" description="Proton acceptor" evidence="4">
    <location>
        <position position="154"/>
    </location>
</feature>
<evidence type="ECO:0000313" key="6">
    <source>
        <dbReference type="EMBL" id="GGX18899.1"/>
    </source>
</evidence>
<dbReference type="RefSeq" id="WP_027412549.1">
    <property type="nucleotide sequence ID" value="NZ_BMWS01000012.1"/>
</dbReference>
<feature type="short sequence motif" description="GXGXXG" evidence="4">
    <location>
        <begin position="13"/>
        <end position="18"/>
    </location>
</feature>
<dbReference type="Proteomes" id="UP000601108">
    <property type="component" value="Unassembled WGS sequence"/>
</dbReference>
<dbReference type="SUPFAM" id="SSF52151">
    <property type="entry name" value="FabD/lysophospholipase-like"/>
    <property type="match status" value="1"/>
</dbReference>
<keyword evidence="7" id="KW-1185">Reference proteome</keyword>
<keyword evidence="3 4" id="KW-0443">Lipid metabolism</keyword>
<evidence type="ECO:0000256" key="3">
    <source>
        <dbReference type="ARBA" id="ARBA00023098"/>
    </source>
</evidence>
<dbReference type="GO" id="GO:0016787">
    <property type="term" value="F:hydrolase activity"/>
    <property type="evidence" value="ECO:0007669"/>
    <property type="project" value="UniProtKB-UniRule"/>
</dbReference>
<feature type="short sequence motif" description="DGA/G" evidence="4">
    <location>
        <begin position="154"/>
        <end position="156"/>
    </location>
</feature>
<reference evidence="6 7" key="1">
    <citation type="journal article" date="2014" name="Int. J. Syst. Evol. Microbiol.">
        <title>Complete genome sequence of Corynebacterium casei LMG S-19264T (=DSM 44701T), isolated from a smear-ripened cheese.</title>
        <authorList>
            <consortium name="US DOE Joint Genome Institute (JGI-PGF)"/>
            <person name="Walter F."/>
            <person name="Albersmeier A."/>
            <person name="Kalinowski J."/>
            <person name="Ruckert C."/>
        </authorList>
    </citation>
    <scope>NUCLEOTIDE SEQUENCE [LARGE SCALE GENOMIC DNA]</scope>
    <source>
        <strain evidence="6 7">KCTC 12285</strain>
    </source>
</reference>
<dbReference type="Gene3D" id="3.40.1090.10">
    <property type="entry name" value="Cytosolic phospholipase A2 catalytic domain"/>
    <property type="match status" value="1"/>
</dbReference>
<dbReference type="PROSITE" id="PS51635">
    <property type="entry name" value="PNPLA"/>
    <property type="match status" value="1"/>
</dbReference>
<dbReference type="PANTHER" id="PTHR14226:SF78">
    <property type="entry name" value="SLR0060 PROTEIN"/>
    <property type="match status" value="1"/>
</dbReference>
<evidence type="ECO:0000256" key="1">
    <source>
        <dbReference type="ARBA" id="ARBA00022801"/>
    </source>
</evidence>
<evidence type="ECO:0000256" key="4">
    <source>
        <dbReference type="PROSITE-ProRule" id="PRU01161"/>
    </source>
</evidence>
<feature type="short sequence motif" description="GXSXG" evidence="4">
    <location>
        <begin position="40"/>
        <end position="44"/>
    </location>
</feature>
<dbReference type="EMBL" id="BMWS01000012">
    <property type="protein sequence ID" value="GGX18899.1"/>
    <property type="molecule type" value="Genomic_DNA"/>
</dbReference>
<accession>A0A918JVJ9</accession>
<name>A0A918JVJ9_9FLAO</name>
<organism evidence="6 7">
    <name type="scientific">Aquimarina muelleri</name>
    <dbReference type="NCBI Taxonomy" id="279356"/>
    <lineage>
        <taxon>Bacteria</taxon>
        <taxon>Pseudomonadati</taxon>
        <taxon>Bacteroidota</taxon>
        <taxon>Flavobacteriia</taxon>
        <taxon>Flavobacteriales</taxon>
        <taxon>Flavobacteriaceae</taxon>
        <taxon>Aquimarina</taxon>
    </lineage>
</organism>
<sequence length="265" mass="29528">MKTTKNIGLVLSGGGFRGVAHIGAMQALEEAGIIANFVSGTSAGAIVGSLYAAGHSPKIIKDFFKNTPLFTFNRLTRKKAGFLDTEKFYKDLLAYFPQNSFESLQKKLFVTATDLIEGKTTVFNTGELIKPLLASAAFPGVFTPVMINNELYADGGILDNFPITPLEKHCDLIIGVDVSPIKKPKISDFKHSYNVMQRAYYLRAMPNGETKFKQCDIIIQPKELIHHSVFNPSSLDKVYEYGYQEAKLQLQSFLKKQENDTRDKE</sequence>